<dbReference type="PRINTS" id="PR00111">
    <property type="entry name" value="ABHYDROLASE"/>
</dbReference>
<evidence type="ECO:0000259" key="1">
    <source>
        <dbReference type="Pfam" id="PF12146"/>
    </source>
</evidence>
<dbReference type="InterPro" id="IPR000073">
    <property type="entry name" value="AB_hydrolase_1"/>
</dbReference>
<sequence length="292" mass="33209">MPTEEKLSQTFDIEHYNGTFLNNKNLSIHCYYWKPSVEPRALLLISHGYAEHTGPYEQLAKEVCSKGFFVFSHDHAGHGHSEGNRAFVTDIHHLVDDTVAHIQIIRQDYPDLPLFVCGHSMGGAIAVLTSLEKKVKLSGIVLIAPALAKNPETATFLRVTTAKIINKFFPHFPLIRCDYALISQNKKNVEVMQNDPMRFKSYWQVRPILALIEGAEEITKRTEEVQVPFLLFHGDDDKICHVNGSANFHEKAQSKDKTFKVYPGGYHSLLMDLDEIAEDCFEQTVKWLEARV</sequence>
<dbReference type="OMA" id="GFNDYSR"/>
<dbReference type="EMBL" id="IAAA01002699">
    <property type="protein sequence ID" value="LAA01845.1"/>
    <property type="molecule type" value="mRNA"/>
</dbReference>
<accession>A0A2L2Y0X6</accession>
<name>A0A2L2Y0X6_PARTP</name>
<dbReference type="InterPro" id="IPR022742">
    <property type="entry name" value="Hydrolase_4"/>
</dbReference>
<dbReference type="InterPro" id="IPR051044">
    <property type="entry name" value="MAG_DAG_Lipase"/>
</dbReference>
<dbReference type="Pfam" id="PF12146">
    <property type="entry name" value="Hydrolase_4"/>
    <property type="match status" value="1"/>
</dbReference>
<dbReference type="CDD" id="cd00741">
    <property type="entry name" value="Lipase"/>
    <property type="match status" value="1"/>
</dbReference>
<feature type="domain" description="Serine aminopeptidase S33" evidence="1">
    <location>
        <begin position="38"/>
        <end position="274"/>
    </location>
</feature>
<dbReference type="SUPFAM" id="SSF53474">
    <property type="entry name" value="alpha/beta-Hydrolases"/>
    <property type="match status" value="1"/>
</dbReference>
<reference evidence="2" key="1">
    <citation type="journal article" date="2016" name="Mol. Ecol. Resour.">
        <title>Evaluation of the impact of RNA preservation methods of spiders for de novo transcriptome assembly.</title>
        <authorList>
            <person name="Kono N."/>
            <person name="Nakamura H."/>
            <person name="Ito Y."/>
            <person name="Tomita M."/>
            <person name="Arakawa K."/>
        </authorList>
    </citation>
    <scope>NUCLEOTIDE SEQUENCE</scope>
    <source>
        <tissue evidence="2">Whole body</tissue>
    </source>
</reference>
<dbReference type="EMBL" id="IAAA01002698">
    <property type="protein sequence ID" value="LAA01842.1"/>
    <property type="molecule type" value="mRNA"/>
</dbReference>
<proteinExistence type="evidence at transcript level"/>
<dbReference type="InterPro" id="IPR029058">
    <property type="entry name" value="AB_hydrolase_fold"/>
</dbReference>
<dbReference type="AlphaFoldDB" id="A0A2L2Y0X6"/>
<dbReference type="RefSeq" id="XP_015930038.1">
    <property type="nucleotide sequence ID" value="XM_016074552.3"/>
</dbReference>
<dbReference type="GeneID" id="107456643"/>
<dbReference type="PANTHER" id="PTHR11614">
    <property type="entry name" value="PHOSPHOLIPASE-RELATED"/>
    <property type="match status" value="1"/>
</dbReference>
<organism evidence="2">
    <name type="scientific">Parasteatoda tepidariorum</name>
    <name type="common">Common house spider</name>
    <name type="synonym">Achaearanea tepidariorum</name>
    <dbReference type="NCBI Taxonomy" id="114398"/>
    <lineage>
        <taxon>Eukaryota</taxon>
        <taxon>Metazoa</taxon>
        <taxon>Ecdysozoa</taxon>
        <taxon>Arthropoda</taxon>
        <taxon>Chelicerata</taxon>
        <taxon>Arachnida</taxon>
        <taxon>Araneae</taxon>
        <taxon>Araneomorphae</taxon>
        <taxon>Entelegynae</taxon>
        <taxon>Araneoidea</taxon>
        <taxon>Theridiidae</taxon>
        <taxon>Parasteatoda</taxon>
    </lineage>
</organism>
<dbReference type="EMBL" id="IAAA01002697">
    <property type="protein sequence ID" value="LAA01838.1"/>
    <property type="molecule type" value="mRNA"/>
</dbReference>
<dbReference type="KEGG" id="ptep:107456643"/>
<dbReference type="OrthoDB" id="6407617at2759"/>
<dbReference type="Gene3D" id="3.40.50.1820">
    <property type="entry name" value="alpha/beta hydrolase"/>
    <property type="match status" value="1"/>
</dbReference>
<evidence type="ECO:0000313" key="2">
    <source>
        <dbReference type="EMBL" id="LAA01842.1"/>
    </source>
</evidence>
<dbReference type="FunFam" id="3.40.50.1820:FF:000117">
    <property type="entry name" value="Monoglyceride lipase, putative"/>
    <property type="match status" value="1"/>
</dbReference>
<protein>
    <submittedName>
        <fullName evidence="2">Monoglyceride lipase</fullName>
    </submittedName>
</protein>